<name>A0A8J7QHT3_9BACT</name>
<gene>
    <name evidence="1" type="ORF">J3U88_20220</name>
</gene>
<organism evidence="1 2">
    <name type="scientific">Acanthopleuribacter pedis</name>
    <dbReference type="NCBI Taxonomy" id="442870"/>
    <lineage>
        <taxon>Bacteria</taxon>
        <taxon>Pseudomonadati</taxon>
        <taxon>Acidobacteriota</taxon>
        <taxon>Holophagae</taxon>
        <taxon>Acanthopleuribacterales</taxon>
        <taxon>Acanthopleuribacteraceae</taxon>
        <taxon>Acanthopleuribacter</taxon>
    </lineage>
</organism>
<evidence type="ECO:0000313" key="2">
    <source>
        <dbReference type="Proteomes" id="UP000664417"/>
    </source>
</evidence>
<dbReference type="RefSeq" id="WP_207860768.1">
    <property type="nucleotide sequence ID" value="NZ_JAFREP010000019.1"/>
</dbReference>
<evidence type="ECO:0000313" key="1">
    <source>
        <dbReference type="EMBL" id="MBO1320816.1"/>
    </source>
</evidence>
<protein>
    <submittedName>
        <fullName evidence="1">Uncharacterized protein</fullName>
    </submittedName>
</protein>
<keyword evidence="2" id="KW-1185">Reference proteome</keyword>
<dbReference type="AlphaFoldDB" id="A0A8J7QHT3"/>
<dbReference type="EMBL" id="JAFREP010000019">
    <property type="protein sequence ID" value="MBO1320816.1"/>
    <property type="molecule type" value="Genomic_DNA"/>
</dbReference>
<proteinExistence type="predicted"/>
<dbReference type="Proteomes" id="UP000664417">
    <property type="component" value="Unassembled WGS sequence"/>
</dbReference>
<accession>A0A8J7QHT3</accession>
<reference evidence="1" key="1">
    <citation type="submission" date="2021-03" db="EMBL/GenBank/DDBJ databases">
        <authorList>
            <person name="Wang G."/>
        </authorList>
    </citation>
    <scope>NUCLEOTIDE SEQUENCE</scope>
    <source>
        <strain evidence="1">KCTC 12899</strain>
    </source>
</reference>
<sequence length="200" mass="21709">MIDFSQQPELRLAALQAYLGWAQTPVFLATRGTAGFHWHYFNATFRALIGLDTLALRELEPADLLKHCNPEERVRRIAAVLAEGGTFSAPCSLAGPGKPVRRGTLLLQVDAPDNLGTRAVLGFFREDAPVGDEATDNLSAEYQGRLEALRTLLGTLADEPPHPDDPAAVAPTKDDALEQWVEAFSSYLETAAVETDQPAI</sequence>
<comment type="caution">
    <text evidence="1">The sequence shown here is derived from an EMBL/GenBank/DDBJ whole genome shotgun (WGS) entry which is preliminary data.</text>
</comment>